<feature type="chain" id="PRO_5043472928" evidence="1">
    <location>
        <begin position="21"/>
        <end position="98"/>
    </location>
</feature>
<proteinExistence type="predicted"/>
<comment type="caution">
    <text evidence="2">The sequence shown here is derived from an EMBL/GenBank/DDBJ whole genome shotgun (WGS) entry which is preliminary data.</text>
</comment>
<dbReference type="Proteomes" id="UP001054889">
    <property type="component" value="Unassembled WGS sequence"/>
</dbReference>
<feature type="signal peptide" evidence="1">
    <location>
        <begin position="1"/>
        <end position="20"/>
    </location>
</feature>
<protein>
    <submittedName>
        <fullName evidence="2">Uncharacterized protein</fullName>
    </submittedName>
</protein>
<organism evidence="2 3">
    <name type="scientific">Eleusine coracana subsp. coracana</name>
    <dbReference type="NCBI Taxonomy" id="191504"/>
    <lineage>
        <taxon>Eukaryota</taxon>
        <taxon>Viridiplantae</taxon>
        <taxon>Streptophyta</taxon>
        <taxon>Embryophyta</taxon>
        <taxon>Tracheophyta</taxon>
        <taxon>Spermatophyta</taxon>
        <taxon>Magnoliopsida</taxon>
        <taxon>Liliopsida</taxon>
        <taxon>Poales</taxon>
        <taxon>Poaceae</taxon>
        <taxon>PACMAD clade</taxon>
        <taxon>Chloridoideae</taxon>
        <taxon>Cynodonteae</taxon>
        <taxon>Eleusininae</taxon>
        <taxon>Eleusine</taxon>
    </lineage>
</organism>
<reference evidence="2" key="2">
    <citation type="submission" date="2021-12" db="EMBL/GenBank/DDBJ databases">
        <title>Resequencing data analysis of finger millet.</title>
        <authorList>
            <person name="Hatakeyama M."/>
            <person name="Aluri S."/>
            <person name="Balachadran M.T."/>
            <person name="Sivarajan S.R."/>
            <person name="Poveda L."/>
            <person name="Shimizu-Inatsugi R."/>
            <person name="Schlapbach R."/>
            <person name="Sreeman S.M."/>
            <person name="Shimizu K.K."/>
        </authorList>
    </citation>
    <scope>NUCLEOTIDE SEQUENCE</scope>
</reference>
<name>A0AAV5DN48_ELECO</name>
<sequence>MLSLFNVVLFLYCPAPLASQAKNGTMYIPENTKKLSLISLAGTVIAYNAELHLATGTASRGWGKVYSVVPCQGDSNIFDCHKRLVAGRHYKIEVVCCP</sequence>
<accession>A0AAV5DN48</accession>
<dbReference type="AlphaFoldDB" id="A0AAV5DN48"/>
<evidence type="ECO:0000256" key="1">
    <source>
        <dbReference type="SAM" id="SignalP"/>
    </source>
</evidence>
<keyword evidence="3" id="KW-1185">Reference proteome</keyword>
<dbReference type="EMBL" id="BQKI01000018">
    <property type="protein sequence ID" value="GJN11532.1"/>
    <property type="molecule type" value="Genomic_DNA"/>
</dbReference>
<gene>
    <name evidence="2" type="primary">ga29731</name>
    <name evidence="2" type="ORF">PR202_ga29731</name>
</gene>
<keyword evidence="1" id="KW-0732">Signal</keyword>
<evidence type="ECO:0000313" key="3">
    <source>
        <dbReference type="Proteomes" id="UP001054889"/>
    </source>
</evidence>
<evidence type="ECO:0000313" key="2">
    <source>
        <dbReference type="EMBL" id="GJN11532.1"/>
    </source>
</evidence>
<reference evidence="2" key="1">
    <citation type="journal article" date="2018" name="DNA Res.">
        <title>Multiple hybrid de novo genome assembly of finger millet, an orphan allotetraploid crop.</title>
        <authorList>
            <person name="Hatakeyama M."/>
            <person name="Aluri S."/>
            <person name="Balachadran M.T."/>
            <person name="Sivarajan S.R."/>
            <person name="Patrignani A."/>
            <person name="Gruter S."/>
            <person name="Poveda L."/>
            <person name="Shimizu-Inatsugi R."/>
            <person name="Baeten J."/>
            <person name="Francoijs K.J."/>
            <person name="Nataraja K.N."/>
            <person name="Reddy Y.A.N."/>
            <person name="Phadnis S."/>
            <person name="Ravikumar R.L."/>
            <person name="Schlapbach R."/>
            <person name="Sreeman S.M."/>
            <person name="Shimizu K.K."/>
        </authorList>
    </citation>
    <scope>NUCLEOTIDE SEQUENCE</scope>
</reference>